<feature type="compositionally biased region" description="Basic and acidic residues" evidence="1">
    <location>
        <begin position="1"/>
        <end position="15"/>
    </location>
</feature>
<gene>
    <name evidence="2" type="ORF">D3227_35940</name>
</gene>
<feature type="region of interest" description="Disordered" evidence="1">
    <location>
        <begin position="1"/>
        <end position="34"/>
    </location>
</feature>
<evidence type="ECO:0000313" key="3">
    <source>
        <dbReference type="Proteomes" id="UP000272706"/>
    </source>
</evidence>
<protein>
    <submittedName>
        <fullName evidence="2">Uncharacterized protein</fullName>
    </submittedName>
</protein>
<evidence type="ECO:0000256" key="1">
    <source>
        <dbReference type="SAM" id="MobiDB-lite"/>
    </source>
</evidence>
<evidence type="ECO:0000313" key="2">
    <source>
        <dbReference type="EMBL" id="RJT27524.1"/>
    </source>
</evidence>
<accession>A0A3A5K5H1</accession>
<dbReference type="EMBL" id="QZWZ01000061">
    <property type="protein sequence ID" value="RJT27524.1"/>
    <property type="molecule type" value="Genomic_DNA"/>
</dbReference>
<sequence>MRVKDAARFRPHGRDANVASRHSMPQRSSFTTKALDDRCRELGLANGDPGREQLGRRVMHLFETGTLTVDDLKRALHKPLP</sequence>
<proteinExistence type="predicted"/>
<keyword evidence="3" id="KW-1185">Reference proteome</keyword>
<feature type="compositionally biased region" description="Polar residues" evidence="1">
    <location>
        <begin position="23"/>
        <end position="32"/>
    </location>
</feature>
<dbReference type="Proteomes" id="UP000272706">
    <property type="component" value="Unassembled WGS sequence"/>
</dbReference>
<name>A0A3A5K5H1_9HYPH</name>
<organism evidence="2 3">
    <name type="scientific">Mesorhizobium waimense</name>
    <dbReference type="NCBI Taxonomy" id="1300307"/>
    <lineage>
        <taxon>Bacteria</taxon>
        <taxon>Pseudomonadati</taxon>
        <taxon>Pseudomonadota</taxon>
        <taxon>Alphaproteobacteria</taxon>
        <taxon>Hyphomicrobiales</taxon>
        <taxon>Phyllobacteriaceae</taxon>
        <taxon>Mesorhizobium</taxon>
    </lineage>
</organism>
<reference evidence="2 3" key="1">
    <citation type="submission" date="2018-09" db="EMBL/GenBank/DDBJ databases">
        <title>Mesorhizobium carmichaelinearum sp. nov. isolated from Carmichaelinea spp. root nodules in New Zealand.</title>
        <authorList>
            <person name="De Meyer S.E."/>
        </authorList>
    </citation>
    <scope>NUCLEOTIDE SEQUENCE [LARGE SCALE GENOMIC DNA]</scope>
    <source>
        <strain evidence="2 3">ICMP19557</strain>
    </source>
</reference>
<comment type="caution">
    <text evidence="2">The sequence shown here is derived from an EMBL/GenBank/DDBJ whole genome shotgun (WGS) entry which is preliminary data.</text>
</comment>
<dbReference type="AlphaFoldDB" id="A0A3A5K5H1"/>